<dbReference type="Pfam" id="PF00126">
    <property type="entry name" value="HTH_1"/>
    <property type="match status" value="1"/>
</dbReference>
<keyword evidence="7" id="KW-1185">Reference proteome</keyword>
<keyword evidence="4" id="KW-0804">Transcription</keyword>
<dbReference type="PRINTS" id="PR00039">
    <property type="entry name" value="HTHLYSR"/>
</dbReference>
<evidence type="ECO:0000256" key="3">
    <source>
        <dbReference type="ARBA" id="ARBA00023125"/>
    </source>
</evidence>
<dbReference type="InterPro" id="IPR005119">
    <property type="entry name" value="LysR_subst-bd"/>
</dbReference>
<dbReference type="Gene3D" id="1.10.10.10">
    <property type="entry name" value="Winged helix-like DNA-binding domain superfamily/Winged helix DNA-binding domain"/>
    <property type="match status" value="1"/>
</dbReference>
<dbReference type="GO" id="GO:0003700">
    <property type="term" value="F:DNA-binding transcription factor activity"/>
    <property type="evidence" value="ECO:0007669"/>
    <property type="project" value="InterPro"/>
</dbReference>
<dbReference type="Gene3D" id="3.40.190.290">
    <property type="match status" value="1"/>
</dbReference>
<evidence type="ECO:0000256" key="1">
    <source>
        <dbReference type="ARBA" id="ARBA00009437"/>
    </source>
</evidence>
<comment type="caution">
    <text evidence="6">The sequence shown here is derived from an EMBL/GenBank/DDBJ whole genome shotgun (WGS) entry which is preliminary data.</text>
</comment>
<dbReference type="Pfam" id="PF03466">
    <property type="entry name" value="LysR_substrate"/>
    <property type="match status" value="1"/>
</dbReference>
<dbReference type="PANTHER" id="PTHR30126:SF40">
    <property type="entry name" value="HTH-TYPE TRANSCRIPTIONAL REGULATOR GLTR"/>
    <property type="match status" value="1"/>
</dbReference>
<proteinExistence type="inferred from homology"/>
<sequence>MELRQLEALRLIARVGSFQTAAKQLNLTKSALSHQIGTLEDELGEPLLVRARPKTYATPAGLRLLTSIEKIFAEIGEIKDEFNKSPEAKLTGTLRIAGSNISIAYVYGDLIEEFVTEHRGVNLIFHATEQTDDSVTRVLQRSVDVGFAVFPQTNPNLISTPMVSVEQVFVVGRAHPLARRRIVSIDQLREWPFIRFEEKTGQRLMSDQVFGSNNDYPQIMAELNDVEYAKRLLRMSLGAVALMPIFAVRREIDAGILHGLRLNSGRIVQEGGLVHRADANLRSLDVFIDECVKMRGKKIRMLGLEHYDEPIFGEDLTHAGL</sequence>
<protein>
    <submittedName>
        <fullName evidence="6">DNA-binding transcriptional LysR family regulator</fullName>
    </submittedName>
</protein>
<dbReference type="CDD" id="cd05466">
    <property type="entry name" value="PBP2_LTTR_substrate"/>
    <property type="match status" value="1"/>
</dbReference>
<dbReference type="OrthoDB" id="8751315at2"/>
<gene>
    <name evidence="6" type="ORF">EV675_2635</name>
</gene>
<evidence type="ECO:0000313" key="6">
    <source>
        <dbReference type="EMBL" id="RZS86588.1"/>
    </source>
</evidence>
<feature type="domain" description="HTH lysR-type" evidence="5">
    <location>
        <begin position="1"/>
        <end position="58"/>
    </location>
</feature>
<dbReference type="SUPFAM" id="SSF53850">
    <property type="entry name" value="Periplasmic binding protein-like II"/>
    <property type="match status" value="1"/>
</dbReference>
<dbReference type="InterPro" id="IPR036390">
    <property type="entry name" value="WH_DNA-bd_sf"/>
</dbReference>
<evidence type="ECO:0000313" key="7">
    <source>
        <dbReference type="Proteomes" id="UP000292445"/>
    </source>
</evidence>
<keyword evidence="3 6" id="KW-0238">DNA-binding</keyword>
<dbReference type="AlphaFoldDB" id="A0A4Q7NNK4"/>
<comment type="similarity">
    <text evidence="1">Belongs to the LysR transcriptional regulatory family.</text>
</comment>
<accession>A0A4Q7NNK4</accession>
<dbReference type="InterPro" id="IPR036388">
    <property type="entry name" value="WH-like_DNA-bd_sf"/>
</dbReference>
<evidence type="ECO:0000259" key="5">
    <source>
        <dbReference type="PROSITE" id="PS50931"/>
    </source>
</evidence>
<dbReference type="InterPro" id="IPR000847">
    <property type="entry name" value="LysR_HTH_N"/>
</dbReference>
<keyword evidence="2" id="KW-0805">Transcription regulation</keyword>
<evidence type="ECO:0000256" key="2">
    <source>
        <dbReference type="ARBA" id="ARBA00023015"/>
    </source>
</evidence>
<reference evidence="6 7" key="1">
    <citation type="submission" date="2019-02" db="EMBL/GenBank/DDBJ databases">
        <title>Genomic Encyclopedia of Type Strains, Phase IV (KMG-IV): sequencing the most valuable type-strain genomes for metagenomic binning, comparative biology and taxonomic classification.</title>
        <authorList>
            <person name="Goeker M."/>
        </authorList>
    </citation>
    <scope>NUCLEOTIDE SEQUENCE [LARGE SCALE GENOMIC DNA]</scope>
    <source>
        <strain evidence="6 7">K24</strain>
    </source>
</reference>
<name>A0A4Q7NNK4_9BURK</name>
<dbReference type="PANTHER" id="PTHR30126">
    <property type="entry name" value="HTH-TYPE TRANSCRIPTIONAL REGULATOR"/>
    <property type="match status" value="1"/>
</dbReference>
<dbReference type="Proteomes" id="UP000292445">
    <property type="component" value="Unassembled WGS sequence"/>
</dbReference>
<organism evidence="6 7">
    <name type="scientific">Pigmentiphaga kullae</name>
    <dbReference type="NCBI Taxonomy" id="151784"/>
    <lineage>
        <taxon>Bacteria</taxon>
        <taxon>Pseudomonadati</taxon>
        <taxon>Pseudomonadota</taxon>
        <taxon>Betaproteobacteria</taxon>
        <taxon>Burkholderiales</taxon>
        <taxon>Alcaligenaceae</taxon>
        <taxon>Pigmentiphaga</taxon>
    </lineage>
</organism>
<evidence type="ECO:0000256" key="4">
    <source>
        <dbReference type="ARBA" id="ARBA00023163"/>
    </source>
</evidence>
<dbReference type="GO" id="GO:0000976">
    <property type="term" value="F:transcription cis-regulatory region binding"/>
    <property type="evidence" value="ECO:0007669"/>
    <property type="project" value="TreeGrafter"/>
</dbReference>
<dbReference type="PROSITE" id="PS50931">
    <property type="entry name" value="HTH_LYSR"/>
    <property type="match status" value="1"/>
</dbReference>
<dbReference type="SUPFAM" id="SSF46785">
    <property type="entry name" value="Winged helix' DNA-binding domain"/>
    <property type="match status" value="1"/>
</dbReference>
<dbReference type="RefSeq" id="WP_130357665.1">
    <property type="nucleotide sequence ID" value="NZ_SGXC01000001.1"/>
</dbReference>
<dbReference type="EMBL" id="SGXC01000001">
    <property type="protein sequence ID" value="RZS86588.1"/>
    <property type="molecule type" value="Genomic_DNA"/>
</dbReference>